<evidence type="ECO:0000313" key="2">
    <source>
        <dbReference type="Proteomes" id="UP000050786"/>
    </source>
</evidence>
<name>A0A0P1E325_9RHOB</name>
<dbReference type="InterPro" id="IPR016181">
    <property type="entry name" value="Acyl_CoA_acyltransferase"/>
</dbReference>
<evidence type="ECO:0008006" key="3">
    <source>
        <dbReference type="Google" id="ProtNLM"/>
    </source>
</evidence>
<accession>A0A0P1E325</accession>
<reference evidence="2" key="1">
    <citation type="submission" date="2015-09" db="EMBL/GenBank/DDBJ databases">
        <authorList>
            <person name="Rodrigo-Torres L."/>
            <person name="Arahal D.R."/>
        </authorList>
    </citation>
    <scope>NUCLEOTIDE SEQUENCE [LARGE SCALE GENOMIC DNA]</scope>
    <source>
        <strain evidence="2">CECT 4293</strain>
    </source>
</reference>
<protein>
    <recommendedName>
        <fullName evidence="3">N-acetyltransferase domain-containing protein</fullName>
    </recommendedName>
</protein>
<dbReference type="Gene3D" id="3.40.630.30">
    <property type="match status" value="1"/>
</dbReference>
<dbReference type="EMBL" id="CYPS01000026">
    <property type="protein sequence ID" value="CUH42744.1"/>
    <property type="molecule type" value="Genomic_DNA"/>
</dbReference>
<keyword evidence="2" id="KW-1185">Reference proteome</keyword>
<gene>
    <name evidence="1" type="ORF">RUM4293_01633</name>
</gene>
<sequence>MTDFSNEFFGQPEQQDLQRRADRIWTLVKNDPTYSCHGRAVGLSAENDIDLVKQIAMSRLQGVCMAEGTPVEAADRRREGLEQHGLKTDQFVDWQGGTASLEAAAMVLASRKLPDDLELVHVDAQTPGDDLAKLDTLTQACGVLLPMGAFIRGLRRPSVCLLARDRKGKVVAATAAVAQFHPDHRNADQAWWGMLATDESRRGEGIALIMGANSMLAMRDLHGLGTFFTGIREGNAPSEGLCRKLEMAPTNDVHLMAIDPDVFAARRLTK</sequence>
<proteinExistence type="predicted"/>
<dbReference type="RefSeq" id="WP_058272816.1">
    <property type="nucleotide sequence ID" value="NZ_CYPS01000026.1"/>
</dbReference>
<evidence type="ECO:0000313" key="1">
    <source>
        <dbReference type="EMBL" id="CUH42744.1"/>
    </source>
</evidence>
<dbReference type="SUPFAM" id="SSF55729">
    <property type="entry name" value="Acyl-CoA N-acyltransferases (Nat)"/>
    <property type="match status" value="1"/>
</dbReference>
<organism evidence="1 2">
    <name type="scientific">Ruegeria atlantica</name>
    <dbReference type="NCBI Taxonomy" id="81569"/>
    <lineage>
        <taxon>Bacteria</taxon>
        <taxon>Pseudomonadati</taxon>
        <taxon>Pseudomonadota</taxon>
        <taxon>Alphaproteobacteria</taxon>
        <taxon>Rhodobacterales</taxon>
        <taxon>Roseobacteraceae</taxon>
        <taxon>Ruegeria</taxon>
    </lineage>
</organism>
<dbReference type="AlphaFoldDB" id="A0A0P1E325"/>
<dbReference type="Proteomes" id="UP000050786">
    <property type="component" value="Unassembled WGS sequence"/>
</dbReference>